<organism evidence="2 3">
    <name type="scientific">Candidatus Muproteobacteria bacterium RBG_16_64_11</name>
    <dbReference type="NCBI Taxonomy" id="1817758"/>
    <lineage>
        <taxon>Bacteria</taxon>
        <taxon>Pseudomonadati</taxon>
        <taxon>Pseudomonadota</taxon>
        <taxon>Candidatus Muproteobacteria</taxon>
    </lineage>
</organism>
<dbReference type="Gene3D" id="2.40.420.20">
    <property type="match status" value="1"/>
</dbReference>
<dbReference type="PANTHER" id="PTHR30469:SF38">
    <property type="entry name" value="HLYD FAMILY SECRETION PROTEIN"/>
    <property type="match status" value="1"/>
</dbReference>
<accession>A0A1F6TDF4</accession>
<protein>
    <recommendedName>
        <fullName evidence="1">Multidrug resistance protein MdtA-like C-terminal permuted SH3 domain-containing protein</fullName>
    </recommendedName>
</protein>
<dbReference type="GO" id="GO:0015562">
    <property type="term" value="F:efflux transmembrane transporter activity"/>
    <property type="evidence" value="ECO:0007669"/>
    <property type="project" value="TreeGrafter"/>
</dbReference>
<dbReference type="STRING" id="1817758.A2150_07745"/>
<dbReference type="AlphaFoldDB" id="A0A1F6TDF4"/>
<comment type="caution">
    <text evidence="2">The sequence shown here is derived from an EMBL/GenBank/DDBJ whole genome shotgun (WGS) entry which is preliminary data.</text>
</comment>
<sequence>MLLGLLTACNAPPPPSSAPPLPRLERPTLTVPAADTRNFLVPRAALVERAGLPGVFVLNADGQARFRLVRPGKTLGDNIEILSGLRGGETLVTGELGAVRDGTPVKIHETADKRR</sequence>
<evidence type="ECO:0000259" key="1">
    <source>
        <dbReference type="Pfam" id="PF25967"/>
    </source>
</evidence>
<dbReference type="EMBL" id="MFSS01000066">
    <property type="protein sequence ID" value="OGI43177.1"/>
    <property type="molecule type" value="Genomic_DNA"/>
</dbReference>
<dbReference type="Pfam" id="PF25967">
    <property type="entry name" value="RND-MFP_C"/>
    <property type="match status" value="1"/>
</dbReference>
<dbReference type="PANTHER" id="PTHR30469">
    <property type="entry name" value="MULTIDRUG RESISTANCE PROTEIN MDTA"/>
    <property type="match status" value="1"/>
</dbReference>
<dbReference type="InterPro" id="IPR058627">
    <property type="entry name" value="MdtA-like_C"/>
</dbReference>
<proteinExistence type="predicted"/>
<evidence type="ECO:0000313" key="2">
    <source>
        <dbReference type="EMBL" id="OGI43177.1"/>
    </source>
</evidence>
<feature type="domain" description="Multidrug resistance protein MdtA-like C-terminal permuted SH3" evidence="1">
    <location>
        <begin position="40"/>
        <end position="97"/>
    </location>
</feature>
<name>A0A1F6TDF4_9PROT</name>
<dbReference type="GO" id="GO:1990281">
    <property type="term" value="C:efflux pump complex"/>
    <property type="evidence" value="ECO:0007669"/>
    <property type="project" value="TreeGrafter"/>
</dbReference>
<gene>
    <name evidence="2" type="ORF">A2150_07745</name>
</gene>
<dbReference type="Proteomes" id="UP000177925">
    <property type="component" value="Unassembled WGS sequence"/>
</dbReference>
<reference evidence="2 3" key="1">
    <citation type="journal article" date="2016" name="Nat. Commun.">
        <title>Thousands of microbial genomes shed light on interconnected biogeochemical processes in an aquifer system.</title>
        <authorList>
            <person name="Anantharaman K."/>
            <person name="Brown C.T."/>
            <person name="Hug L.A."/>
            <person name="Sharon I."/>
            <person name="Castelle C.J."/>
            <person name="Probst A.J."/>
            <person name="Thomas B.C."/>
            <person name="Singh A."/>
            <person name="Wilkins M.J."/>
            <person name="Karaoz U."/>
            <person name="Brodie E.L."/>
            <person name="Williams K.H."/>
            <person name="Hubbard S.S."/>
            <person name="Banfield J.F."/>
        </authorList>
    </citation>
    <scope>NUCLEOTIDE SEQUENCE [LARGE SCALE GENOMIC DNA]</scope>
</reference>
<evidence type="ECO:0000313" key="3">
    <source>
        <dbReference type="Proteomes" id="UP000177925"/>
    </source>
</evidence>